<evidence type="ECO:0000313" key="4">
    <source>
        <dbReference type="EMBL" id="NYJ01110.1"/>
    </source>
</evidence>
<dbReference type="PANTHER" id="PTHR37042">
    <property type="entry name" value="OUTER MEMBRANE PROTEIN RV1973"/>
    <property type="match status" value="1"/>
</dbReference>
<keyword evidence="5" id="KW-1185">Reference proteome</keyword>
<protein>
    <recommendedName>
        <fullName evidence="6">Mce-associated membrane protein</fullName>
    </recommendedName>
</protein>
<evidence type="ECO:0000256" key="1">
    <source>
        <dbReference type="ARBA" id="ARBA00004370"/>
    </source>
</evidence>
<organism evidence="4 5">
    <name type="scientific">Nocardioides thalensis</name>
    <dbReference type="NCBI Taxonomy" id="1914755"/>
    <lineage>
        <taxon>Bacteria</taxon>
        <taxon>Bacillati</taxon>
        <taxon>Actinomycetota</taxon>
        <taxon>Actinomycetes</taxon>
        <taxon>Propionibacteriales</taxon>
        <taxon>Nocardioidaceae</taxon>
        <taxon>Nocardioides</taxon>
    </lineage>
</organism>
<dbReference type="EMBL" id="JACCFP010000001">
    <property type="protein sequence ID" value="NYJ01110.1"/>
    <property type="molecule type" value="Genomic_DNA"/>
</dbReference>
<evidence type="ECO:0000313" key="5">
    <source>
        <dbReference type="Proteomes" id="UP000530424"/>
    </source>
</evidence>
<dbReference type="RefSeq" id="WP_179667626.1">
    <property type="nucleotide sequence ID" value="NZ_JACCFP010000001.1"/>
</dbReference>
<sequence>MEDGGTDELKKRYLTVIATLAAALVLAAVALGLMFKAKGDADDRADAAEDEVAGLAAAESAARELLLDMTTYEHTDLDEVYDWVDRLSDDELKDRMTANEDTFKKIVRLSKASAEGEVVDSAYRANDDGSVTVIAFVRQEIRDAESERPKLDEKWATLVLEEESGEWMVADVQLSNIPEGSTAQ</sequence>
<gene>
    <name evidence="4" type="ORF">HNR19_001808</name>
</gene>
<evidence type="ECO:0000256" key="2">
    <source>
        <dbReference type="ARBA" id="ARBA00023136"/>
    </source>
</evidence>
<keyword evidence="3" id="KW-1133">Transmembrane helix</keyword>
<name>A0A853BYS5_9ACTN</name>
<dbReference type="AlphaFoldDB" id="A0A853BYS5"/>
<keyword evidence="3" id="KW-0812">Transmembrane</keyword>
<evidence type="ECO:0000256" key="3">
    <source>
        <dbReference type="SAM" id="Phobius"/>
    </source>
</evidence>
<proteinExistence type="predicted"/>
<keyword evidence="2 3" id="KW-0472">Membrane</keyword>
<dbReference type="Proteomes" id="UP000530424">
    <property type="component" value="Unassembled WGS sequence"/>
</dbReference>
<comment type="caution">
    <text evidence="4">The sequence shown here is derived from an EMBL/GenBank/DDBJ whole genome shotgun (WGS) entry which is preliminary data.</text>
</comment>
<dbReference type="PANTHER" id="PTHR37042:SF4">
    <property type="entry name" value="OUTER MEMBRANE PROTEIN RV1973"/>
    <property type="match status" value="1"/>
</dbReference>
<evidence type="ECO:0008006" key="6">
    <source>
        <dbReference type="Google" id="ProtNLM"/>
    </source>
</evidence>
<comment type="subcellular location">
    <subcellularLocation>
        <location evidence="1">Membrane</location>
    </subcellularLocation>
</comment>
<reference evidence="4 5" key="1">
    <citation type="submission" date="2020-07" db="EMBL/GenBank/DDBJ databases">
        <title>Sequencing the genomes of 1000 actinobacteria strains.</title>
        <authorList>
            <person name="Klenk H.-P."/>
        </authorList>
    </citation>
    <scope>NUCLEOTIDE SEQUENCE [LARGE SCALE GENOMIC DNA]</scope>
    <source>
        <strain evidence="4 5">DSM 103833</strain>
    </source>
</reference>
<accession>A0A853BYS5</accession>
<feature type="transmembrane region" description="Helical" evidence="3">
    <location>
        <begin position="12"/>
        <end position="35"/>
    </location>
</feature>
<dbReference type="GO" id="GO:0016020">
    <property type="term" value="C:membrane"/>
    <property type="evidence" value="ECO:0007669"/>
    <property type="project" value="UniProtKB-SubCell"/>
</dbReference>